<accession>A0A8S5Q4Q1</accession>
<evidence type="ECO:0000313" key="1">
    <source>
        <dbReference type="EMBL" id="DAE13785.1"/>
    </source>
</evidence>
<protein>
    <submittedName>
        <fullName evidence="1">Uncharacterized protein</fullName>
    </submittedName>
</protein>
<sequence length="65" mass="7555">MKVTEDKILAVFRLQLNSKEACITITRVSKCYKVTRVIDTDVYIQYYARLSQAYDVMMKMIGGLK</sequence>
<reference evidence="1" key="1">
    <citation type="journal article" date="2021" name="Proc. Natl. Acad. Sci. U.S.A.">
        <title>A Catalog of Tens of Thousands of Viruses from Human Metagenomes Reveals Hidden Associations with Chronic Diseases.</title>
        <authorList>
            <person name="Tisza M.J."/>
            <person name="Buck C.B."/>
        </authorList>
    </citation>
    <scope>NUCLEOTIDE SEQUENCE</scope>
    <source>
        <strain evidence="1">Ctza028</strain>
    </source>
</reference>
<organism evidence="1">
    <name type="scientific">Podoviridae sp. ctza028</name>
    <dbReference type="NCBI Taxonomy" id="2825289"/>
    <lineage>
        <taxon>Viruses</taxon>
        <taxon>Duplodnaviria</taxon>
        <taxon>Heunggongvirae</taxon>
        <taxon>Uroviricota</taxon>
        <taxon>Caudoviricetes</taxon>
    </lineage>
</organism>
<name>A0A8S5Q4Q1_9CAUD</name>
<dbReference type="EMBL" id="BK015569">
    <property type="protein sequence ID" value="DAE13785.1"/>
    <property type="molecule type" value="Genomic_DNA"/>
</dbReference>
<proteinExistence type="predicted"/>